<dbReference type="RefSeq" id="WP_115593944.1">
    <property type="nucleotide sequence ID" value="NZ_QRHA01000009.1"/>
</dbReference>
<evidence type="ECO:0000256" key="2">
    <source>
        <dbReference type="ARBA" id="ARBA00023002"/>
    </source>
</evidence>
<dbReference type="InterPro" id="IPR050223">
    <property type="entry name" value="D-isomer_2-hydroxyacid_DH"/>
</dbReference>
<dbReference type="PANTHER" id="PTHR10996">
    <property type="entry name" value="2-HYDROXYACID DEHYDROGENASE-RELATED"/>
    <property type="match status" value="1"/>
</dbReference>
<dbReference type="Proteomes" id="UP000256561">
    <property type="component" value="Unassembled WGS sequence"/>
</dbReference>
<dbReference type="GO" id="GO:0051287">
    <property type="term" value="F:NAD binding"/>
    <property type="evidence" value="ECO:0007669"/>
    <property type="project" value="InterPro"/>
</dbReference>
<keyword evidence="1 5" id="KW-0963">Cytoplasm</keyword>
<feature type="active site" evidence="5">
    <location>
        <position position="237"/>
    </location>
</feature>
<dbReference type="InterPro" id="IPR036291">
    <property type="entry name" value="NAD(P)-bd_dom_sf"/>
</dbReference>
<dbReference type="SUPFAM" id="SSF52283">
    <property type="entry name" value="Formate/glycerate dehydrogenase catalytic domain-like"/>
    <property type="match status" value="1"/>
</dbReference>
<evidence type="ECO:0000256" key="5">
    <source>
        <dbReference type="HAMAP-Rule" id="MF_01825"/>
    </source>
</evidence>
<dbReference type="InterPro" id="IPR038251">
    <property type="entry name" value="PdxB_dimer_sf"/>
</dbReference>
<name>A0A3D8M4T1_9ALTE</name>
<feature type="binding site" evidence="5">
    <location>
        <position position="232"/>
    </location>
    <ligand>
        <name>NAD(+)</name>
        <dbReference type="ChEBI" id="CHEBI:57540"/>
    </ligand>
</feature>
<dbReference type="InterPro" id="IPR006139">
    <property type="entry name" value="D-isomer_2_OHA_DH_cat_dom"/>
</dbReference>
<dbReference type="SUPFAM" id="SSF51735">
    <property type="entry name" value="NAD(P)-binding Rossmann-fold domains"/>
    <property type="match status" value="1"/>
</dbReference>
<feature type="active site" evidence="5">
    <location>
        <position position="208"/>
    </location>
</feature>
<evidence type="ECO:0000256" key="4">
    <source>
        <dbReference type="ARBA" id="ARBA00023096"/>
    </source>
</evidence>
<feature type="active site" description="Proton donor" evidence="5">
    <location>
        <position position="254"/>
    </location>
</feature>
<evidence type="ECO:0000256" key="3">
    <source>
        <dbReference type="ARBA" id="ARBA00023027"/>
    </source>
</evidence>
<comment type="caution">
    <text evidence="8">The sequence shown here is derived from an EMBL/GenBank/DDBJ whole genome shotgun (WGS) entry which is preliminary data.</text>
</comment>
<dbReference type="GO" id="GO:0033711">
    <property type="term" value="F:4-phosphoerythronate dehydrogenase activity"/>
    <property type="evidence" value="ECO:0007669"/>
    <property type="project" value="UniProtKB-EC"/>
</dbReference>
<protein>
    <recommendedName>
        <fullName evidence="5">Erythronate-4-phosphate dehydrogenase</fullName>
        <ecNumber evidence="5">1.1.1.290</ecNumber>
    </recommendedName>
</protein>
<dbReference type="HAMAP" id="MF_01825">
    <property type="entry name" value="PdxB"/>
    <property type="match status" value="1"/>
</dbReference>
<feature type="binding site" evidence="5">
    <location>
        <position position="45"/>
    </location>
    <ligand>
        <name>substrate</name>
    </ligand>
</feature>
<dbReference type="EMBL" id="QRHA01000009">
    <property type="protein sequence ID" value="RDV24699.1"/>
    <property type="molecule type" value="Genomic_DNA"/>
</dbReference>
<accession>A0A3D8M4T1</accession>
<evidence type="ECO:0000259" key="6">
    <source>
        <dbReference type="Pfam" id="PF00389"/>
    </source>
</evidence>
<dbReference type="GO" id="GO:0005737">
    <property type="term" value="C:cytoplasm"/>
    <property type="evidence" value="ECO:0007669"/>
    <property type="project" value="UniProtKB-SubCell"/>
</dbReference>
<dbReference type="PROSITE" id="PS00671">
    <property type="entry name" value="D_2_HYDROXYACID_DH_3"/>
    <property type="match status" value="1"/>
</dbReference>
<sequence length="382" mass="41976">MKLLFEDSIPFGQVYFAELGDAQAYNWQTLQPQDLKDVDVLAVRSTTRVNSELLAQANALQCVFTATAGTNHIDKTLLQSKNIGWDSAAGCNAVSVAEYVLSALLRADGDGKISLAACKVGIVGAGHVGTALCRLLDALEIPYLLCDPPLQAAGDVRPMVGMEEILKCDVISLHVPFTRLGEYPTAAMIGAHELAALNRNQMLINACRGEVIDERALLERMARPDAPTLVLDVFDNEPEIDTAALQAAWLATPHIAGHSIEGKIRGTQIVYEKICHRFGIAPTRELASVLPDDHHVDFEPGSPGATRLEWAKLRELFFLVYDIQHDDRHFRQAMAKSNQFSALRKEYRIRRECSAFRLSVPGYTSEAIRAQLCGLGFHLTAK</sequence>
<feature type="domain" description="D-isomer specific 2-hydroxyacid dehydrogenase catalytic" evidence="6">
    <location>
        <begin position="33"/>
        <end position="368"/>
    </location>
</feature>
<gene>
    <name evidence="5" type="primary">pdxB</name>
    <name evidence="8" type="ORF">DXV75_13035</name>
</gene>
<dbReference type="InterPro" id="IPR020921">
    <property type="entry name" value="Erythronate-4-P_DHase"/>
</dbReference>
<feature type="binding site" evidence="5">
    <location>
        <position position="257"/>
    </location>
    <ligand>
        <name>NAD(+)</name>
        <dbReference type="ChEBI" id="CHEBI:57540"/>
    </ligand>
</feature>
<evidence type="ECO:0000313" key="8">
    <source>
        <dbReference type="EMBL" id="RDV24699.1"/>
    </source>
</evidence>
<dbReference type="AlphaFoldDB" id="A0A3D8M4T1"/>
<comment type="subcellular location">
    <subcellularLocation>
        <location evidence="5">Cytoplasm</location>
    </subcellularLocation>
</comment>
<dbReference type="Pfam" id="PF02826">
    <property type="entry name" value="2-Hacid_dh_C"/>
    <property type="match status" value="1"/>
</dbReference>
<comment type="caution">
    <text evidence="5">Lacks conserved residue(s) required for the propagation of feature annotation.</text>
</comment>
<comment type="function">
    <text evidence="5">Catalyzes the oxidation of erythronate-4-phosphate to 3-hydroxy-2-oxo-4-phosphonooxybutanoate.</text>
</comment>
<dbReference type="Gene3D" id="3.30.1370.170">
    <property type="match status" value="1"/>
</dbReference>
<evidence type="ECO:0000259" key="7">
    <source>
        <dbReference type="Pfam" id="PF02826"/>
    </source>
</evidence>
<feature type="binding site" evidence="5">
    <location>
        <position position="67"/>
    </location>
    <ligand>
        <name>substrate</name>
    </ligand>
</feature>
<proteinExistence type="inferred from homology"/>
<dbReference type="OrthoDB" id="9770208at2"/>
<evidence type="ECO:0000313" key="9">
    <source>
        <dbReference type="Proteomes" id="UP000256561"/>
    </source>
</evidence>
<comment type="similarity">
    <text evidence="5">Belongs to the D-isomer specific 2-hydroxyacid dehydrogenase family. PdxB subfamily.</text>
</comment>
<keyword evidence="4 5" id="KW-0664">Pyridoxine biosynthesis</keyword>
<dbReference type="Pfam" id="PF00389">
    <property type="entry name" value="2-Hacid_dh"/>
    <property type="match status" value="1"/>
</dbReference>
<comment type="pathway">
    <text evidence="5">Cofactor biosynthesis; pyridoxine 5'-phosphate biosynthesis; pyridoxine 5'-phosphate from D-erythrose 4-phosphate: step 2/5.</text>
</comment>
<organism evidence="8 9">
    <name type="scientific">Alteromonas aestuariivivens</name>
    <dbReference type="NCBI Taxonomy" id="1938339"/>
    <lineage>
        <taxon>Bacteria</taxon>
        <taxon>Pseudomonadati</taxon>
        <taxon>Pseudomonadota</taxon>
        <taxon>Gammaproteobacteria</taxon>
        <taxon>Alteromonadales</taxon>
        <taxon>Alteromonadaceae</taxon>
        <taxon>Alteromonas/Salinimonas group</taxon>
        <taxon>Alteromonas</taxon>
    </lineage>
</organism>
<keyword evidence="9" id="KW-1185">Reference proteome</keyword>
<evidence type="ECO:0000256" key="1">
    <source>
        <dbReference type="ARBA" id="ARBA00022490"/>
    </source>
</evidence>
<dbReference type="GO" id="GO:0008615">
    <property type="term" value="P:pyridoxine biosynthetic process"/>
    <property type="evidence" value="ECO:0007669"/>
    <property type="project" value="UniProtKB-UniRule"/>
</dbReference>
<dbReference type="UniPathway" id="UPA00244">
    <property type="reaction ID" value="UER00310"/>
</dbReference>
<comment type="catalytic activity">
    <reaction evidence="5">
        <text>4-phospho-D-erythronate + NAD(+) = (R)-3-hydroxy-2-oxo-4-phosphooxybutanoate + NADH + H(+)</text>
        <dbReference type="Rhea" id="RHEA:18829"/>
        <dbReference type="ChEBI" id="CHEBI:15378"/>
        <dbReference type="ChEBI" id="CHEBI:57540"/>
        <dbReference type="ChEBI" id="CHEBI:57945"/>
        <dbReference type="ChEBI" id="CHEBI:58538"/>
        <dbReference type="ChEBI" id="CHEBI:58766"/>
        <dbReference type="EC" id="1.1.1.290"/>
    </reaction>
</comment>
<dbReference type="CDD" id="cd12158">
    <property type="entry name" value="ErythrP_dh"/>
    <property type="match status" value="1"/>
</dbReference>
<feature type="domain" description="D-isomer specific 2-hydroxyacid dehydrogenase NAD-binding" evidence="7">
    <location>
        <begin position="114"/>
        <end position="256"/>
    </location>
</feature>
<dbReference type="Gene3D" id="3.40.50.720">
    <property type="entry name" value="NAD(P)-binding Rossmann-like Domain"/>
    <property type="match status" value="2"/>
</dbReference>
<keyword evidence="2 5" id="KW-0560">Oxidoreductase</keyword>
<dbReference type="EC" id="1.1.1.290" evidence="5"/>
<keyword evidence="3 5" id="KW-0520">NAD</keyword>
<feature type="binding site" evidence="5">
    <location>
        <position position="147"/>
    </location>
    <ligand>
        <name>NAD(+)</name>
        <dbReference type="ChEBI" id="CHEBI:57540"/>
    </ligand>
</feature>
<reference evidence="9" key="1">
    <citation type="submission" date="2018-08" db="EMBL/GenBank/DDBJ databases">
        <authorList>
            <person name="Zhang J."/>
            <person name="Du Z.-J."/>
        </authorList>
    </citation>
    <scope>NUCLEOTIDE SEQUENCE [LARGE SCALE GENOMIC DNA]</scope>
    <source>
        <strain evidence="9">KCTC 52655</strain>
    </source>
</reference>
<dbReference type="InterPro" id="IPR029753">
    <property type="entry name" value="D-isomer_DH_CS"/>
</dbReference>
<dbReference type="InterPro" id="IPR006140">
    <property type="entry name" value="D-isomer_DH_NAD-bd"/>
</dbReference>
<dbReference type="PANTHER" id="PTHR10996:SF282">
    <property type="entry name" value="D-3-PHOSPHOGLYCERATE DEHYDROGENASE 1-RELATED"/>
    <property type="match status" value="1"/>
</dbReference>
<comment type="subunit">
    <text evidence="5">Homodimer.</text>
</comment>